<feature type="signal peptide" evidence="8">
    <location>
        <begin position="1"/>
        <end position="19"/>
    </location>
</feature>
<dbReference type="EMBL" id="JSVC01000011">
    <property type="protein sequence ID" value="KIC94596.1"/>
    <property type="molecule type" value="Genomic_DNA"/>
</dbReference>
<dbReference type="AlphaFoldDB" id="A0A0C1L4X5"/>
<dbReference type="Proteomes" id="UP000031408">
    <property type="component" value="Unassembled WGS sequence"/>
</dbReference>
<dbReference type="GO" id="GO:0009279">
    <property type="term" value="C:cell outer membrane"/>
    <property type="evidence" value="ECO:0007669"/>
    <property type="project" value="UniProtKB-SubCell"/>
</dbReference>
<dbReference type="Gene3D" id="1.20.1600.10">
    <property type="entry name" value="Outer membrane efflux proteins (OEP)"/>
    <property type="match status" value="1"/>
</dbReference>
<evidence type="ECO:0000256" key="3">
    <source>
        <dbReference type="ARBA" id="ARBA00022448"/>
    </source>
</evidence>
<dbReference type="GO" id="GO:0015562">
    <property type="term" value="F:efflux transmembrane transporter activity"/>
    <property type="evidence" value="ECO:0007669"/>
    <property type="project" value="InterPro"/>
</dbReference>
<evidence type="ECO:0000256" key="7">
    <source>
        <dbReference type="ARBA" id="ARBA00023237"/>
    </source>
</evidence>
<dbReference type="PANTHER" id="PTHR30026:SF20">
    <property type="entry name" value="OUTER MEMBRANE PROTEIN TOLC"/>
    <property type="match status" value="1"/>
</dbReference>
<comment type="subcellular location">
    <subcellularLocation>
        <location evidence="1">Cell outer membrane</location>
    </subcellularLocation>
</comment>
<evidence type="ECO:0000256" key="5">
    <source>
        <dbReference type="ARBA" id="ARBA00022692"/>
    </source>
</evidence>
<keyword evidence="5" id="KW-0812">Transmembrane</keyword>
<reference evidence="9 10" key="1">
    <citation type="submission" date="2014-11" db="EMBL/GenBank/DDBJ databases">
        <title>Genome sequence of Flavihumibacter solisilvae 3-3.</title>
        <authorList>
            <person name="Zhou G."/>
            <person name="Li M."/>
            <person name="Wang G."/>
        </authorList>
    </citation>
    <scope>NUCLEOTIDE SEQUENCE [LARGE SCALE GENOMIC DNA]</scope>
    <source>
        <strain evidence="9 10">3-3</strain>
    </source>
</reference>
<feature type="chain" id="PRO_5002148811" evidence="8">
    <location>
        <begin position="20"/>
        <end position="437"/>
    </location>
</feature>
<proteinExistence type="inferred from homology"/>
<evidence type="ECO:0000256" key="8">
    <source>
        <dbReference type="SAM" id="SignalP"/>
    </source>
</evidence>
<comment type="similarity">
    <text evidence="2">Belongs to the outer membrane factor (OMF) (TC 1.B.17) family.</text>
</comment>
<keyword evidence="6" id="KW-0472">Membrane</keyword>
<keyword evidence="4" id="KW-1134">Transmembrane beta strand</keyword>
<dbReference type="PANTHER" id="PTHR30026">
    <property type="entry name" value="OUTER MEMBRANE PROTEIN TOLC"/>
    <property type="match status" value="1"/>
</dbReference>
<dbReference type="Pfam" id="PF02321">
    <property type="entry name" value="OEP"/>
    <property type="match status" value="2"/>
</dbReference>
<keyword evidence="3" id="KW-0813">Transport</keyword>
<dbReference type="RefSeq" id="WP_039139813.1">
    <property type="nucleotide sequence ID" value="NZ_JSVC01000011.1"/>
</dbReference>
<dbReference type="OrthoDB" id="367883at2"/>
<dbReference type="SUPFAM" id="SSF56954">
    <property type="entry name" value="Outer membrane efflux proteins (OEP)"/>
    <property type="match status" value="1"/>
</dbReference>
<comment type="caution">
    <text evidence="9">The sequence shown here is derived from an EMBL/GenBank/DDBJ whole genome shotgun (WGS) entry which is preliminary data.</text>
</comment>
<keyword evidence="8" id="KW-0732">Signal</keyword>
<dbReference type="STRING" id="1349421.OI18_10860"/>
<evidence type="ECO:0000256" key="4">
    <source>
        <dbReference type="ARBA" id="ARBA00022452"/>
    </source>
</evidence>
<keyword evidence="10" id="KW-1185">Reference proteome</keyword>
<dbReference type="GO" id="GO:1990281">
    <property type="term" value="C:efflux pump complex"/>
    <property type="evidence" value="ECO:0007669"/>
    <property type="project" value="TreeGrafter"/>
</dbReference>
<evidence type="ECO:0000313" key="10">
    <source>
        <dbReference type="Proteomes" id="UP000031408"/>
    </source>
</evidence>
<name>A0A0C1L4X5_9BACT</name>
<evidence type="ECO:0000256" key="1">
    <source>
        <dbReference type="ARBA" id="ARBA00004442"/>
    </source>
</evidence>
<dbReference type="InterPro" id="IPR051906">
    <property type="entry name" value="TolC-like"/>
</dbReference>
<evidence type="ECO:0000313" key="9">
    <source>
        <dbReference type="EMBL" id="KIC94596.1"/>
    </source>
</evidence>
<protein>
    <submittedName>
        <fullName evidence="9">Transporter</fullName>
    </submittedName>
</protein>
<evidence type="ECO:0000256" key="2">
    <source>
        <dbReference type="ARBA" id="ARBA00007613"/>
    </source>
</evidence>
<accession>A0A0C1L4X5</accession>
<gene>
    <name evidence="9" type="ORF">OI18_10860</name>
</gene>
<organism evidence="9 10">
    <name type="scientific">Flavihumibacter solisilvae</name>
    <dbReference type="NCBI Taxonomy" id="1349421"/>
    <lineage>
        <taxon>Bacteria</taxon>
        <taxon>Pseudomonadati</taxon>
        <taxon>Bacteroidota</taxon>
        <taxon>Chitinophagia</taxon>
        <taxon>Chitinophagales</taxon>
        <taxon>Chitinophagaceae</taxon>
        <taxon>Flavihumibacter</taxon>
    </lineage>
</organism>
<keyword evidence="7" id="KW-0998">Cell outer membrane</keyword>
<dbReference type="InterPro" id="IPR003423">
    <property type="entry name" value="OMP_efflux"/>
</dbReference>
<sequence>MRYFFMLLMFLVMRSTVVAQPRTDTTLPVMTLQQAVAYSLEHQPTIRQAMVDEEITDQTIRSKLADWFPQVNFAYTYQRNFKIQTAVIDGRVIELGVKNVSAARFMFSQTIFNRDVLLASSTKREVRLQAEQNTGSEKIETVASVSKAYYDVLSSMQQVKVASENIVRIDRSLRDAYNQYKAGVADKTDYKRATIALNNAKADLHSNQELLKAKLEYLKTLMGFPVEQAISLSYDSLKMEQDAVVDTTMAVDFTGRIEYKLLQTQQHLLEANLKYNRWAFLPSLELEGAYNFNYQNQAFKSLFSVNYPNSYALFTLAFPIFQGGKRRADIRSAEFQVERNKLELLNLKQVIHSEYAQAIAVYKSSLANYVALKENLALAKEVYDVIQLQYKNGIKTYLEVINSETDLRTASINYYTALYNLLASKVDVQRSLGLLTY</sequence>
<evidence type="ECO:0000256" key="6">
    <source>
        <dbReference type="ARBA" id="ARBA00023136"/>
    </source>
</evidence>
<dbReference type="GO" id="GO:0015288">
    <property type="term" value="F:porin activity"/>
    <property type="evidence" value="ECO:0007669"/>
    <property type="project" value="TreeGrafter"/>
</dbReference>